<evidence type="ECO:0000313" key="7">
    <source>
        <dbReference type="Proteomes" id="UP000441585"/>
    </source>
</evidence>
<dbReference type="GO" id="GO:0008270">
    <property type="term" value="F:zinc ion binding"/>
    <property type="evidence" value="ECO:0007669"/>
    <property type="project" value="InterPro"/>
</dbReference>
<evidence type="ECO:0000256" key="5">
    <source>
        <dbReference type="PROSITE-ProRule" id="PRU00679"/>
    </source>
</evidence>
<evidence type="ECO:0000256" key="4">
    <source>
        <dbReference type="PIRSR" id="PIRSR601559-51"/>
    </source>
</evidence>
<comment type="cofactor">
    <cofactor evidence="4">
        <name>a divalent metal cation</name>
        <dbReference type="ChEBI" id="CHEBI:60240"/>
    </cofactor>
    <text evidence="4">Binds 2 divalent metal cations per subunit.</text>
</comment>
<feature type="modified residue" description="N6-carboxylysine" evidence="3 5">
    <location>
        <position position="145"/>
    </location>
</feature>
<organism evidence="6 7">
    <name type="scientific">Metabacillus idriensis</name>
    <dbReference type="NCBI Taxonomy" id="324768"/>
    <lineage>
        <taxon>Bacteria</taxon>
        <taxon>Bacillati</taxon>
        <taxon>Bacillota</taxon>
        <taxon>Bacilli</taxon>
        <taxon>Bacillales</taxon>
        <taxon>Bacillaceae</taxon>
        <taxon>Metabacillus</taxon>
    </lineage>
</organism>
<gene>
    <name evidence="6" type="ORF">GJU41_05890</name>
</gene>
<dbReference type="Pfam" id="PF02126">
    <property type="entry name" value="PTE"/>
    <property type="match status" value="1"/>
</dbReference>
<dbReference type="Gene3D" id="3.20.20.140">
    <property type="entry name" value="Metal-dependent hydrolases"/>
    <property type="match status" value="1"/>
</dbReference>
<feature type="binding site" evidence="4">
    <location>
        <position position="178"/>
    </location>
    <ligand>
        <name>Zn(2+)</name>
        <dbReference type="ChEBI" id="CHEBI:29105"/>
        <label>2</label>
    </ligand>
</feature>
<protein>
    <submittedName>
        <fullName evidence="6">Phosphotriesterase-related protein</fullName>
    </submittedName>
</protein>
<evidence type="ECO:0000256" key="3">
    <source>
        <dbReference type="PIRSR" id="PIRSR601559-50"/>
    </source>
</evidence>
<feature type="binding site" evidence="4">
    <location>
        <position position="206"/>
    </location>
    <ligand>
        <name>Zn(2+)</name>
        <dbReference type="ChEBI" id="CHEBI:29105"/>
        <label>2</label>
    </ligand>
</feature>
<keyword evidence="2" id="KW-0378">Hydrolase</keyword>
<feature type="binding site" evidence="4">
    <location>
        <position position="266"/>
    </location>
    <ligand>
        <name>Zn(2+)</name>
        <dbReference type="ChEBI" id="CHEBI:29105"/>
        <label>1</label>
    </ligand>
</feature>
<proteinExistence type="inferred from homology"/>
<keyword evidence="7" id="KW-1185">Reference proteome</keyword>
<dbReference type="AlphaFoldDB" id="A0A6I2M5M5"/>
<evidence type="ECO:0000256" key="1">
    <source>
        <dbReference type="ARBA" id="ARBA00022723"/>
    </source>
</evidence>
<feature type="binding site" evidence="4">
    <location>
        <position position="23"/>
    </location>
    <ligand>
        <name>Zn(2+)</name>
        <dbReference type="ChEBI" id="CHEBI:29105"/>
        <label>1</label>
    </ligand>
</feature>
<evidence type="ECO:0000256" key="2">
    <source>
        <dbReference type="ARBA" id="ARBA00022801"/>
    </source>
</evidence>
<sequence>MKHTVETVTGPIEADQLGKTLIHEHFVFGYPGFHGDDSLGGFDEQDALETGITIALQLMSFGVDTVVDPTPNECGRNPELLKEISERTGIQIVCATGFYYEGEGATPYFKFRQGLGTAEEEIYEMFKKEITEGIRNTGIKPGIIKLASSKGVITEYERMFFKAAARVQREEGTVILTHTQEGTMGPEQVELLMELGCDPKKIVIGHMCGNTDTDYHLKVLEKGAFIAFDRFGIQGMVGAPNDDERIKTLLKLVSYGYTDQIMLSHDTVNHWMGRPLILPEVIQEKMKNWHPAHLFENIIPELRKQGMPEENIQTMLEINPSKLFFHQEAKINS</sequence>
<evidence type="ECO:0000313" key="6">
    <source>
        <dbReference type="EMBL" id="MRX53495.1"/>
    </source>
</evidence>
<dbReference type="InterPro" id="IPR001559">
    <property type="entry name" value="Phosphotriesterase"/>
</dbReference>
<dbReference type="SUPFAM" id="SSF51556">
    <property type="entry name" value="Metallo-dependent hydrolases"/>
    <property type="match status" value="1"/>
</dbReference>
<dbReference type="RefSeq" id="WP_070879018.1">
    <property type="nucleotide sequence ID" value="NZ_CAJFZX010000003.1"/>
</dbReference>
<dbReference type="PIRSF" id="PIRSF016839">
    <property type="entry name" value="PhP"/>
    <property type="match status" value="1"/>
</dbReference>
<dbReference type="PROSITE" id="PS51347">
    <property type="entry name" value="PHOSPHOTRIESTERASE_2"/>
    <property type="match status" value="1"/>
</dbReference>
<dbReference type="InterPro" id="IPR032466">
    <property type="entry name" value="Metal_Hydrolase"/>
</dbReference>
<comment type="caution">
    <text evidence="6">The sequence shown here is derived from an EMBL/GenBank/DDBJ whole genome shotgun (WGS) entry which is preliminary data.</text>
</comment>
<feature type="binding site" description="via carbamate group" evidence="4">
    <location>
        <position position="145"/>
    </location>
    <ligand>
        <name>Zn(2+)</name>
        <dbReference type="ChEBI" id="CHEBI:29105"/>
        <label>2</label>
    </ligand>
</feature>
<dbReference type="GO" id="GO:0016787">
    <property type="term" value="F:hydrolase activity"/>
    <property type="evidence" value="ECO:0007669"/>
    <property type="project" value="UniProtKB-KW"/>
</dbReference>
<dbReference type="PANTHER" id="PTHR10819">
    <property type="entry name" value="PHOSPHOTRIESTERASE-RELATED"/>
    <property type="match status" value="1"/>
</dbReference>
<keyword evidence="1 4" id="KW-0479">Metal-binding</keyword>
<name>A0A6I2M5M5_9BACI</name>
<dbReference type="Proteomes" id="UP000441585">
    <property type="component" value="Unassembled WGS sequence"/>
</dbReference>
<dbReference type="EMBL" id="WKKF01000001">
    <property type="protein sequence ID" value="MRX53495.1"/>
    <property type="molecule type" value="Genomic_DNA"/>
</dbReference>
<reference evidence="6 7" key="1">
    <citation type="submission" date="2019-11" db="EMBL/GenBank/DDBJ databases">
        <title>Bacillus idriensis genome.</title>
        <authorList>
            <person name="Konopka E.N."/>
            <person name="Newman J.D."/>
        </authorList>
    </citation>
    <scope>NUCLEOTIDE SEQUENCE [LARGE SCALE GENOMIC DNA]</scope>
    <source>
        <strain evidence="6 7">DSM 19097</strain>
    </source>
</reference>
<dbReference type="PANTHER" id="PTHR10819:SF3">
    <property type="entry name" value="PHOSPHOTRIESTERASE-RELATED PROTEIN"/>
    <property type="match status" value="1"/>
</dbReference>
<feature type="binding site" evidence="4">
    <location>
        <position position="25"/>
    </location>
    <ligand>
        <name>Zn(2+)</name>
        <dbReference type="ChEBI" id="CHEBI:29105"/>
        <label>1</label>
    </ligand>
</feature>
<comment type="similarity">
    <text evidence="5">Belongs to the metallo-dependent hydrolases superfamily. Phosphotriesterase family.</text>
</comment>
<accession>A0A6I2M5M5</accession>
<feature type="binding site" description="via carbamate group" evidence="4">
    <location>
        <position position="145"/>
    </location>
    <ligand>
        <name>Zn(2+)</name>
        <dbReference type="ChEBI" id="CHEBI:29105"/>
        <label>1</label>
    </ligand>
</feature>